<evidence type="ECO:0000256" key="1">
    <source>
        <dbReference type="SAM" id="MobiDB-lite"/>
    </source>
</evidence>
<comment type="caution">
    <text evidence="2">The sequence shown here is derived from an EMBL/GenBank/DDBJ whole genome shotgun (WGS) entry which is preliminary data.</text>
</comment>
<sequence length="75" mass="7762">MKPLSTGSEMNEARKPRRAMPATRHSTPVTSATAVVSATNVASSPGRNAATTLADSAAVADMGPTIRWRELPNAA</sequence>
<proteinExistence type="predicted"/>
<evidence type="ECO:0000313" key="3">
    <source>
        <dbReference type="Proteomes" id="UP000076447"/>
    </source>
</evidence>
<reference evidence="2 3" key="1">
    <citation type="submission" date="2016-01" db="EMBL/GenBank/DDBJ databases">
        <title>Genome sequence of Oerskovia enterophila VJag, an agar and cellulose degrading bacterium.</title>
        <authorList>
            <person name="Poehlein A."/>
            <person name="Jag V."/>
            <person name="Bengelsdorf F."/>
            <person name="Duerre P."/>
            <person name="Daniel R."/>
        </authorList>
    </citation>
    <scope>NUCLEOTIDE SEQUENCE [LARGE SCALE GENOMIC DNA]</scope>
    <source>
        <strain evidence="2 3">VJag</strain>
    </source>
</reference>
<protein>
    <submittedName>
        <fullName evidence="2">Uncharacterized protein</fullName>
    </submittedName>
</protein>
<evidence type="ECO:0000313" key="2">
    <source>
        <dbReference type="EMBL" id="KZM37269.1"/>
    </source>
</evidence>
<organism evidence="2 3">
    <name type="scientific">Oerskovia enterophila</name>
    <dbReference type="NCBI Taxonomy" id="43678"/>
    <lineage>
        <taxon>Bacteria</taxon>
        <taxon>Bacillati</taxon>
        <taxon>Actinomycetota</taxon>
        <taxon>Actinomycetes</taxon>
        <taxon>Micrococcales</taxon>
        <taxon>Cellulomonadaceae</taxon>
        <taxon>Oerskovia</taxon>
    </lineage>
</organism>
<dbReference type="Proteomes" id="UP000076447">
    <property type="component" value="Unassembled WGS sequence"/>
</dbReference>
<feature type="region of interest" description="Disordered" evidence="1">
    <location>
        <begin position="1"/>
        <end position="31"/>
    </location>
</feature>
<gene>
    <name evidence="2" type="ORF">OJAG_00160</name>
</gene>
<name>A0A163T9N9_9CELL</name>
<dbReference type="EMBL" id="LRIE01000010">
    <property type="protein sequence ID" value="KZM37269.1"/>
    <property type="molecule type" value="Genomic_DNA"/>
</dbReference>
<accession>A0A163T9N9</accession>
<dbReference type="AlphaFoldDB" id="A0A163T9N9"/>